<dbReference type="OrthoDB" id="2289902at2759"/>
<keyword evidence="2" id="KW-1185">Reference proteome</keyword>
<comment type="caution">
    <text evidence="1">The sequence shown here is derived from an EMBL/GenBank/DDBJ whole genome shotgun (WGS) entry which is preliminary data.</text>
</comment>
<gene>
    <name evidence="1" type="ORF">INT47_004162</name>
</gene>
<reference evidence="1" key="1">
    <citation type="submission" date="2020-12" db="EMBL/GenBank/DDBJ databases">
        <title>Metabolic potential, ecology and presence of endohyphal bacteria is reflected in genomic diversity of Mucoromycotina.</title>
        <authorList>
            <person name="Muszewska A."/>
            <person name="Okrasinska A."/>
            <person name="Steczkiewicz K."/>
            <person name="Drgas O."/>
            <person name="Orlowska M."/>
            <person name="Perlinska-Lenart U."/>
            <person name="Aleksandrzak-Piekarczyk T."/>
            <person name="Szatraj K."/>
            <person name="Zielenkiewicz U."/>
            <person name="Pilsyk S."/>
            <person name="Malc E."/>
            <person name="Mieczkowski P."/>
            <person name="Kruszewska J.S."/>
            <person name="Biernat P."/>
            <person name="Pawlowska J."/>
        </authorList>
    </citation>
    <scope>NUCLEOTIDE SEQUENCE</scope>
    <source>
        <strain evidence="1">WA0000017839</strain>
    </source>
</reference>
<dbReference type="EMBL" id="JAEPRD010000212">
    <property type="protein sequence ID" value="KAG2193914.1"/>
    <property type="molecule type" value="Genomic_DNA"/>
</dbReference>
<evidence type="ECO:0000313" key="2">
    <source>
        <dbReference type="Proteomes" id="UP000603453"/>
    </source>
</evidence>
<accession>A0A8H7UX68</accession>
<dbReference type="AlphaFoldDB" id="A0A8H7UX68"/>
<proteinExistence type="predicted"/>
<evidence type="ECO:0000313" key="1">
    <source>
        <dbReference type="EMBL" id="KAG2193914.1"/>
    </source>
</evidence>
<organism evidence="1 2">
    <name type="scientific">Mucor saturninus</name>
    <dbReference type="NCBI Taxonomy" id="64648"/>
    <lineage>
        <taxon>Eukaryota</taxon>
        <taxon>Fungi</taxon>
        <taxon>Fungi incertae sedis</taxon>
        <taxon>Mucoromycota</taxon>
        <taxon>Mucoromycotina</taxon>
        <taxon>Mucoromycetes</taxon>
        <taxon>Mucorales</taxon>
        <taxon>Mucorineae</taxon>
        <taxon>Mucoraceae</taxon>
        <taxon>Mucor</taxon>
    </lineage>
</organism>
<sequence length="402" mass="45720">MAPTAAVFGGENSSEATESIRKIDPILGNKDREDFAGHIDHSQIVDSKFCITSSHPAMTVSTGFYLVSSVVYVEEMRKHVVIFQAIIKHQTAEQFAFYFEAVPKKFAIQQKFFLGMIMDFSLAERQGFQKARQKYFGMNEDESLGHNKCCYFSLDAVSPTDLRRHESRTSNGIESYHRNLYTFTTKGSHLSQALREIIKRTTTSKKLVNSFYEVSHSRAPDTLIAIYGMQASIFKKRKDVETASAVNQVTNFYDVFGVDKDSKIKDKHDNEMEKKNIASFLADYDITDTGEYIQVDETTADLEDMIFTETMEKNQDIMEGEDYVDANDISDNESVKSVESVDSVKLFEELYAECYVSESEDISMRAQSKIRELLNPELEAIVKDRPAMKKTTIIKPVKNNSC</sequence>
<dbReference type="Proteomes" id="UP000603453">
    <property type="component" value="Unassembled WGS sequence"/>
</dbReference>
<name>A0A8H7UX68_9FUNG</name>
<protein>
    <submittedName>
        <fullName evidence="1">Uncharacterized protein</fullName>
    </submittedName>
</protein>